<sequence length="63" mass="6906">MSIEIINVNCIRIVQGFISLQEISDWLITHRIVGAGEILNEANETCGSWVHSNGLPSVILEGD</sequence>
<evidence type="ECO:0000313" key="1">
    <source>
        <dbReference type="EMBL" id="CAB4884109.1"/>
    </source>
</evidence>
<reference evidence="1" key="1">
    <citation type="submission" date="2020-05" db="EMBL/GenBank/DDBJ databases">
        <authorList>
            <person name="Chiriac C."/>
            <person name="Salcher M."/>
            <person name="Ghai R."/>
            <person name="Kavagutti S V."/>
        </authorList>
    </citation>
    <scope>NUCLEOTIDE SEQUENCE</scope>
</reference>
<gene>
    <name evidence="1" type="ORF">UFOPK3472_00957</name>
</gene>
<name>A0A6J7EVF0_9ZZZZ</name>
<organism evidence="1">
    <name type="scientific">freshwater metagenome</name>
    <dbReference type="NCBI Taxonomy" id="449393"/>
    <lineage>
        <taxon>unclassified sequences</taxon>
        <taxon>metagenomes</taxon>
        <taxon>ecological metagenomes</taxon>
    </lineage>
</organism>
<accession>A0A6J7EVF0</accession>
<protein>
    <submittedName>
        <fullName evidence="1">Unannotated protein</fullName>
    </submittedName>
</protein>
<proteinExistence type="predicted"/>
<dbReference type="EMBL" id="CAFBLX010000044">
    <property type="protein sequence ID" value="CAB4884109.1"/>
    <property type="molecule type" value="Genomic_DNA"/>
</dbReference>
<dbReference type="AlphaFoldDB" id="A0A6J7EVF0"/>